<dbReference type="Proteomes" id="UP000438914">
    <property type="component" value="Unassembled WGS sequence"/>
</dbReference>
<dbReference type="PANTHER" id="PTHR34220">
    <property type="entry name" value="SENSOR HISTIDINE KINASE YPDA"/>
    <property type="match status" value="1"/>
</dbReference>
<feature type="transmembrane region" description="Helical" evidence="3">
    <location>
        <begin position="12"/>
        <end position="33"/>
    </location>
</feature>
<keyword evidence="3" id="KW-0472">Membrane</keyword>
<keyword evidence="3" id="KW-1133">Transmembrane helix</keyword>
<gene>
    <name evidence="5" type="ORF">FYJ73_04520</name>
</gene>
<evidence type="ECO:0000259" key="4">
    <source>
        <dbReference type="Pfam" id="PF06580"/>
    </source>
</evidence>
<keyword evidence="1" id="KW-0175">Coiled coil</keyword>
<dbReference type="InterPro" id="IPR050640">
    <property type="entry name" value="Bact_2-comp_sensor_kinase"/>
</dbReference>
<feature type="transmembrane region" description="Helical" evidence="3">
    <location>
        <begin position="145"/>
        <end position="166"/>
    </location>
</feature>
<keyword evidence="5" id="KW-0418">Kinase</keyword>
<dbReference type="EMBL" id="VUNG01000006">
    <property type="protein sequence ID" value="MST83939.1"/>
    <property type="molecule type" value="Genomic_DNA"/>
</dbReference>
<dbReference type="GO" id="GO:0000155">
    <property type="term" value="F:phosphorelay sensor kinase activity"/>
    <property type="evidence" value="ECO:0007669"/>
    <property type="project" value="InterPro"/>
</dbReference>
<dbReference type="Gene3D" id="3.30.565.10">
    <property type="entry name" value="Histidine kinase-like ATPase, C-terminal domain"/>
    <property type="match status" value="1"/>
</dbReference>
<evidence type="ECO:0000256" key="1">
    <source>
        <dbReference type="SAM" id="Coils"/>
    </source>
</evidence>
<dbReference type="InterPro" id="IPR036890">
    <property type="entry name" value="HATPase_C_sf"/>
</dbReference>
<sequence>MMSRKFWLSPESAVYLVMWLLIFLLPIAIFYLRAATFTQAVFHWDEVLHTWQWFLYVFLCFLIHNFLLAPLLLSKKKVAYMVLVALLFVFFYLLSTTIHGPRPHNDRQPECELNDNGTNTKASNTQMAPPPRFDDHRPGPLGREILINTVLLSGVLGLNIGIKFYFKSEQDRNHLQQLEKERMFLQLQYLKFQINPHFFMNTLNNIQVLIDMDAEKAKECLRELSVMMRFVLYDGDKNRVSLHKDILFLRNYVKLMRLRYNSRLTVTIDIPDNLPDYTIPPLIFPTFVENAFKHGVSYKQDSFINIAMDIEDGELLFSCINSKKPMTETSKVPSVGGVGLTNVRRRLDLIYGDRYTLDIKDKADVYNVLLRLPIQKD</sequence>
<feature type="coiled-coil region" evidence="1">
    <location>
        <begin position="168"/>
        <end position="195"/>
    </location>
</feature>
<accession>A0A7K0KDK8</accession>
<dbReference type="GO" id="GO:0016020">
    <property type="term" value="C:membrane"/>
    <property type="evidence" value="ECO:0007669"/>
    <property type="project" value="InterPro"/>
</dbReference>
<feature type="compositionally biased region" description="Polar residues" evidence="2">
    <location>
        <begin position="115"/>
        <end position="127"/>
    </location>
</feature>
<keyword evidence="5" id="KW-0808">Transferase</keyword>
<dbReference type="Pfam" id="PF06580">
    <property type="entry name" value="His_kinase"/>
    <property type="match status" value="1"/>
</dbReference>
<proteinExistence type="predicted"/>
<keyword evidence="3" id="KW-0812">Transmembrane</keyword>
<dbReference type="PANTHER" id="PTHR34220:SF7">
    <property type="entry name" value="SENSOR HISTIDINE KINASE YPDA"/>
    <property type="match status" value="1"/>
</dbReference>
<comment type="caution">
    <text evidence="5">The sequence shown here is derived from an EMBL/GenBank/DDBJ whole genome shotgun (WGS) entry which is preliminary data.</text>
</comment>
<feature type="region of interest" description="Disordered" evidence="2">
    <location>
        <begin position="104"/>
        <end position="133"/>
    </location>
</feature>
<evidence type="ECO:0000313" key="6">
    <source>
        <dbReference type="Proteomes" id="UP000438914"/>
    </source>
</evidence>
<organism evidence="5 6">
    <name type="scientific">Hallella mizrahii</name>
    <dbReference type="NCBI Taxonomy" id="2606637"/>
    <lineage>
        <taxon>Bacteria</taxon>
        <taxon>Pseudomonadati</taxon>
        <taxon>Bacteroidota</taxon>
        <taxon>Bacteroidia</taxon>
        <taxon>Bacteroidales</taxon>
        <taxon>Prevotellaceae</taxon>
        <taxon>Hallella</taxon>
    </lineage>
</organism>
<name>A0A7K0KDK8_9BACT</name>
<dbReference type="RefSeq" id="WP_154533515.1">
    <property type="nucleotide sequence ID" value="NZ_VUNG01000006.1"/>
</dbReference>
<dbReference type="AlphaFoldDB" id="A0A7K0KDK8"/>
<keyword evidence="6" id="KW-1185">Reference proteome</keyword>
<feature type="transmembrane region" description="Helical" evidence="3">
    <location>
        <begin position="53"/>
        <end position="73"/>
    </location>
</feature>
<dbReference type="InterPro" id="IPR010559">
    <property type="entry name" value="Sig_transdc_His_kin_internal"/>
</dbReference>
<evidence type="ECO:0000256" key="3">
    <source>
        <dbReference type="SAM" id="Phobius"/>
    </source>
</evidence>
<evidence type="ECO:0000313" key="5">
    <source>
        <dbReference type="EMBL" id="MST83939.1"/>
    </source>
</evidence>
<dbReference type="SUPFAM" id="SSF55874">
    <property type="entry name" value="ATPase domain of HSP90 chaperone/DNA topoisomerase II/histidine kinase"/>
    <property type="match status" value="1"/>
</dbReference>
<evidence type="ECO:0000256" key="2">
    <source>
        <dbReference type="SAM" id="MobiDB-lite"/>
    </source>
</evidence>
<reference evidence="5 6" key="1">
    <citation type="submission" date="2019-08" db="EMBL/GenBank/DDBJ databases">
        <title>In-depth cultivation of the pig gut microbiome towards novel bacterial diversity and tailored functional studies.</title>
        <authorList>
            <person name="Wylensek D."/>
            <person name="Hitch T.C.A."/>
            <person name="Clavel T."/>
        </authorList>
    </citation>
    <scope>NUCLEOTIDE SEQUENCE [LARGE SCALE GENOMIC DNA]</scope>
    <source>
        <strain evidence="5 6">LKV-178-WT-2A</strain>
    </source>
</reference>
<feature type="transmembrane region" description="Helical" evidence="3">
    <location>
        <begin position="80"/>
        <end position="98"/>
    </location>
</feature>
<protein>
    <submittedName>
        <fullName evidence="5">Histidine kinase</fullName>
    </submittedName>
</protein>
<feature type="domain" description="Signal transduction histidine kinase internal region" evidence="4">
    <location>
        <begin position="186"/>
        <end position="264"/>
    </location>
</feature>